<dbReference type="SUPFAM" id="SSF48498">
    <property type="entry name" value="Tetracyclin repressor-like, C-terminal domain"/>
    <property type="match status" value="1"/>
</dbReference>
<evidence type="ECO:0000259" key="5">
    <source>
        <dbReference type="PROSITE" id="PS50977"/>
    </source>
</evidence>
<evidence type="ECO:0000313" key="7">
    <source>
        <dbReference type="Proteomes" id="UP001284601"/>
    </source>
</evidence>
<dbReference type="Gene3D" id="1.10.357.10">
    <property type="entry name" value="Tetracycline Repressor, domain 2"/>
    <property type="match status" value="1"/>
</dbReference>
<dbReference type="Pfam" id="PF00440">
    <property type="entry name" value="TetR_N"/>
    <property type="match status" value="1"/>
</dbReference>
<dbReference type="PANTHER" id="PTHR30055">
    <property type="entry name" value="HTH-TYPE TRANSCRIPTIONAL REGULATOR RUTR"/>
    <property type="match status" value="1"/>
</dbReference>
<dbReference type="InterPro" id="IPR050109">
    <property type="entry name" value="HTH-type_TetR-like_transc_reg"/>
</dbReference>
<evidence type="ECO:0000256" key="3">
    <source>
        <dbReference type="ARBA" id="ARBA00023163"/>
    </source>
</evidence>
<keyword evidence="7" id="KW-1185">Reference proteome</keyword>
<name>A0ABU4I0J4_9ACTN</name>
<evidence type="ECO:0000256" key="2">
    <source>
        <dbReference type="ARBA" id="ARBA00023125"/>
    </source>
</evidence>
<accession>A0ABU4I0J4</accession>
<protein>
    <submittedName>
        <fullName evidence="6">TetR/AcrR family transcriptional regulator</fullName>
    </submittedName>
</protein>
<dbReference type="PROSITE" id="PS50977">
    <property type="entry name" value="HTH_TETR_2"/>
    <property type="match status" value="1"/>
</dbReference>
<dbReference type="PANTHER" id="PTHR30055:SF234">
    <property type="entry name" value="HTH-TYPE TRANSCRIPTIONAL REGULATOR BETI"/>
    <property type="match status" value="1"/>
</dbReference>
<dbReference type="EMBL" id="JAWSTH010000210">
    <property type="protein sequence ID" value="MDW5598884.1"/>
    <property type="molecule type" value="Genomic_DNA"/>
</dbReference>
<evidence type="ECO:0000256" key="4">
    <source>
        <dbReference type="PROSITE-ProRule" id="PRU00335"/>
    </source>
</evidence>
<feature type="DNA-binding region" description="H-T-H motif" evidence="4">
    <location>
        <begin position="41"/>
        <end position="60"/>
    </location>
</feature>
<dbReference type="Proteomes" id="UP001284601">
    <property type="component" value="Unassembled WGS sequence"/>
</dbReference>
<evidence type="ECO:0000256" key="1">
    <source>
        <dbReference type="ARBA" id="ARBA00023015"/>
    </source>
</evidence>
<proteinExistence type="predicted"/>
<dbReference type="InterPro" id="IPR041490">
    <property type="entry name" value="KstR2_TetR_C"/>
</dbReference>
<feature type="domain" description="HTH tetR-type" evidence="5">
    <location>
        <begin position="18"/>
        <end position="78"/>
    </location>
</feature>
<dbReference type="PRINTS" id="PR00455">
    <property type="entry name" value="HTHTETR"/>
</dbReference>
<evidence type="ECO:0000313" key="6">
    <source>
        <dbReference type="EMBL" id="MDW5598884.1"/>
    </source>
</evidence>
<dbReference type="SUPFAM" id="SSF46689">
    <property type="entry name" value="Homeodomain-like"/>
    <property type="match status" value="1"/>
</dbReference>
<dbReference type="InterPro" id="IPR001647">
    <property type="entry name" value="HTH_TetR"/>
</dbReference>
<reference evidence="7" key="1">
    <citation type="submission" date="2023-07" db="EMBL/GenBank/DDBJ databases">
        <title>Conexibacter stalactiti sp. nov., isolated from stalactites in a lava cave and emended description of the genus Conexibacter.</title>
        <authorList>
            <person name="Lee S.D."/>
        </authorList>
    </citation>
    <scope>NUCLEOTIDE SEQUENCE [LARGE SCALE GENOMIC DNA]</scope>
    <source>
        <strain evidence="7">KCTC 39840</strain>
    </source>
</reference>
<keyword evidence="1" id="KW-0805">Transcription regulation</keyword>
<dbReference type="InterPro" id="IPR036271">
    <property type="entry name" value="Tet_transcr_reg_TetR-rel_C_sf"/>
</dbReference>
<keyword evidence="2 4" id="KW-0238">DNA-binding</keyword>
<gene>
    <name evidence="6" type="ORF">R7226_31285</name>
</gene>
<dbReference type="PROSITE" id="PS01081">
    <property type="entry name" value="HTH_TETR_1"/>
    <property type="match status" value="1"/>
</dbReference>
<dbReference type="Pfam" id="PF17932">
    <property type="entry name" value="TetR_C_24"/>
    <property type="match status" value="1"/>
</dbReference>
<dbReference type="InterPro" id="IPR009057">
    <property type="entry name" value="Homeodomain-like_sf"/>
</dbReference>
<comment type="caution">
    <text evidence="6">The sequence shown here is derived from an EMBL/GenBank/DDBJ whole genome shotgun (WGS) entry which is preliminary data.</text>
</comment>
<dbReference type="InterPro" id="IPR023772">
    <property type="entry name" value="DNA-bd_HTH_TetR-type_CS"/>
</dbReference>
<organism evidence="6 7">
    <name type="scientific">Conexibacter stalactiti</name>
    <dbReference type="NCBI Taxonomy" id="1940611"/>
    <lineage>
        <taxon>Bacteria</taxon>
        <taxon>Bacillati</taxon>
        <taxon>Actinomycetota</taxon>
        <taxon>Thermoleophilia</taxon>
        <taxon>Solirubrobacterales</taxon>
        <taxon>Conexibacteraceae</taxon>
        <taxon>Conexibacter</taxon>
    </lineage>
</organism>
<keyword evidence="3" id="KW-0804">Transcription</keyword>
<dbReference type="RefSeq" id="WP_318601485.1">
    <property type="nucleotide sequence ID" value="NZ_JAWSTH010000210.1"/>
</dbReference>
<sequence length="206" mass="22827">MPPTPTSTAAATAPREGTGRWNDVAEAALTLFSERGYHGTTMKHVAAELGVQAPSLYNHVGSKQEILARLMKTGMERMIAKQDEALAATDDVVEQLRGMTEAHVLVHTSHRRSALIGDRELRNLEEPARTEQRGRRELYERRFRDTIERGVLQGAFKVNSAKLASFAIIEMATSVAVWFRDEGPLSETDVAHEYGEMALRIVGVGR</sequence>